<proteinExistence type="inferred from homology"/>
<accession>A0A098LAM7</accession>
<dbReference type="InterPro" id="IPR027417">
    <property type="entry name" value="P-loop_NTPase"/>
</dbReference>
<dbReference type="eggNOG" id="COG0464">
    <property type="taxonomic scope" value="Bacteria"/>
</dbReference>
<reference evidence="5 6" key="1">
    <citation type="submission" date="2014-09" db="EMBL/GenBank/DDBJ databases">
        <title>Sporocytophaga myxococcoides PG-01 genome sequencing.</title>
        <authorList>
            <person name="Liu L."/>
            <person name="Gao P.J."/>
            <person name="Chen G.J."/>
            <person name="Wang L.S."/>
        </authorList>
    </citation>
    <scope>NUCLEOTIDE SEQUENCE [LARGE SCALE GENOMIC DNA]</scope>
    <source>
        <strain evidence="5 6">PG-01</strain>
    </source>
</reference>
<sequence length="428" mass="49221">MWFKYFIEYRVRRHIGESGAETCFPEPPELEERTSFYVHFIKHFNLNFSERVLVLLALAPHLKPNILDAFFTKNSDGRIFTEFGGKISPANKFLPTAETYIFLIAGNELYQRLKAIDIFKPSSRVRFDNIISFIPESEDSFLDTEVKITQEQLSFILSGEGYKPNFNSSFPATLLKTGMSWDDLIIAPEVLEEINEITVWIRHGDNLLLNYGLGKTIKRGYRTLFYGPPGTGKTLTASLIGKTNKLDVYRIDLSMVVSKYIGETEKNLANIFDLAENKNWILFFDEADALFGKRTQTKDAKDRYANQEVSYLLQRIEDFPGVVILATNLKSNIDDAFSRRFQSMIYFPMPSPDLRLKLWENAFTDKFELSEKIDLRKIANEYELAGGAIINVVRYCALMALNRNSNLITSEDLINGIRKEFRKDGRTS</sequence>
<dbReference type="GO" id="GO:0016887">
    <property type="term" value="F:ATP hydrolysis activity"/>
    <property type="evidence" value="ECO:0007669"/>
    <property type="project" value="InterPro"/>
</dbReference>
<protein>
    <submittedName>
        <fullName evidence="5">AAA ATPase</fullName>
    </submittedName>
</protein>
<dbReference type="SUPFAM" id="SSF52540">
    <property type="entry name" value="P-loop containing nucleoside triphosphate hydrolases"/>
    <property type="match status" value="1"/>
</dbReference>
<dbReference type="Gene3D" id="3.40.50.300">
    <property type="entry name" value="P-loop containing nucleotide triphosphate hydrolases"/>
    <property type="match status" value="1"/>
</dbReference>
<evidence type="ECO:0000256" key="2">
    <source>
        <dbReference type="ARBA" id="ARBA00022741"/>
    </source>
</evidence>
<evidence type="ECO:0000256" key="3">
    <source>
        <dbReference type="ARBA" id="ARBA00022840"/>
    </source>
</evidence>
<dbReference type="Proteomes" id="UP000030185">
    <property type="component" value="Unassembled WGS sequence"/>
</dbReference>
<dbReference type="SMART" id="SM00382">
    <property type="entry name" value="AAA"/>
    <property type="match status" value="1"/>
</dbReference>
<dbReference type="Pfam" id="PF00004">
    <property type="entry name" value="AAA"/>
    <property type="match status" value="1"/>
</dbReference>
<name>A0A098LAM7_9BACT</name>
<organism evidence="5 6">
    <name type="scientific">Sporocytophaga myxococcoides</name>
    <dbReference type="NCBI Taxonomy" id="153721"/>
    <lineage>
        <taxon>Bacteria</taxon>
        <taxon>Pseudomonadati</taxon>
        <taxon>Bacteroidota</taxon>
        <taxon>Cytophagia</taxon>
        <taxon>Cytophagales</taxon>
        <taxon>Cytophagaceae</taxon>
        <taxon>Sporocytophaga</taxon>
    </lineage>
</organism>
<keyword evidence="6" id="KW-1185">Reference proteome</keyword>
<dbReference type="EMBL" id="BBLT01000002">
    <property type="protein sequence ID" value="GAL83970.1"/>
    <property type="molecule type" value="Genomic_DNA"/>
</dbReference>
<comment type="similarity">
    <text evidence="1">Belongs to the AAA ATPase family.</text>
</comment>
<gene>
    <name evidence="5" type="ORF">MYP_1198</name>
</gene>
<evidence type="ECO:0000313" key="6">
    <source>
        <dbReference type="Proteomes" id="UP000030185"/>
    </source>
</evidence>
<keyword evidence="2" id="KW-0547">Nucleotide-binding</keyword>
<evidence type="ECO:0000259" key="4">
    <source>
        <dbReference type="SMART" id="SM00382"/>
    </source>
</evidence>
<dbReference type="STRING" id="153721.MYP_1198"/>
<dbReference type="Gene3D" id="1.10.8.60">
    <property type="match status" value="1"/>
</dbReference>
<dbReference type="InterPro" id="IPR050221">
    <property type="entry name" value="26S_Proteasome_ATPase"/>
</dbReference>
<keyword evidence="3" id="KW-0067">ATP-binding</keyword>
<dbReference type="InterPro" id="IPR003959">
    <property type="entry name" value="ATPase_AAA_core"/>
</dbReference>
<feature type="domain" description="AAA+ ATPase" evidence="4">
    <location>
        <begin position="219"/>
        <end position="351"/>
    </location>
</feature>
<dbReference type="PANTHER" id="PTHR23073">
    <property type="entry name" value="26S PROTEASOME REGULATORY SUBUNIT"/>
    <property type="match status" value="1"/>
</dbReference>
<dbReference type="CDD" id="cd19481">
    <property type="entry name" value="RecA-like_protease"/>
    <property type="match status" value="1"/>
</dbReference>
<evidence type="ECO:0000313" key="5">
    <source>
        <dbReference type="EMBL" id="GAL83970.1"/>
    </source>
</evidence>
<comment type="caution">
    <text evidence="5">The sequence shown here is derived from an EMBL/GenBank/DDBJ whole genome shotgun (WGS) entry which is preliminary data.</text>
</comment>
<dbReference type="GO" id="GO:0005524">
    <property type="term" value="F:ATP binding"/>
    <property type="evidence" value="ECO:0007669"/>
    <property type="project" value="UniProtKB-KW"/>
</dbReference>
<evidence type="ECO:0000256" key="1">
    <source>
        <dbReference type="ARBA" id="ARBA00006914"/>
    </source>
</evidence>
<dbReference type="InterPro" id="IPR003593">
    <property type="entry name" value="AAA+_ATPase"/>
</dbReference>
<dbReference type="AlphaFoldDB" id="A0A098LAM7"/>